<name>A0AAE3G6S3_9GAMM</name>
<dbReference type="EMBL" id="JALJXV010000004">
    <property type="protein sequence ID" value="MCP1674892.1"/>
    <property type="molecule type" value="Genomic_DNA"/>
</dbReference>
<sequence length="263" mass="28393">MDSQPATRRASLVAAWLAVVGIVVGFALLLSGCATSGEGYRPLTGLSAASGRTVRQQLNESDSRVVQVHWRQDPWFVRRQTLPADAEPSRHPVDIEVDWLRERLASLYLEDEDAGPARGGVLGLRPAWGGGNRDLPGDALFEPEELDRIVAPLVLALAAAEAGEEVAFAIGTIRGGWRYVGPTTMTSGVMFVADGQVNLLLGDVHESYEGSARNSGLMQAFRVPDRQTATSLSAPLASTRADVDSRRTDWLRFPLPDTSSRSD</sequence>
<protein>
    <submittedName>
        <fullName evidence="2">Uncharacterized protein</fullName>
    </submittedName>
</protein>
<dbReference type="Proteomes" id="UP001205843">
    <property type="component" value="Unassembled WGS sequence"/>
</dbReference>
<keyword evidence="1" id="KW-0472">Membrane</keyword>
<gene>
    <name evidence="2" type="ORF">J2T57_002030</name>
</gene>
<comment type="caution">
    <text evidence="2">The sequence shown here is derived from an EMBL/GenBank/DDBJ whole genome shotgun (WGS) entry which is preliminary data.</text>
</comment>
<keyword evidence="3" id="KW-1185">Reference proteome</keyword>
<dbReference type="AlphaFoldDB" id="A0AAE3G6S3"/>
<proteinExistence type="predicted"/>
<keyword evidence="1" id="KW-0812">Transmembrane</keyword>
<evidence type="ECO:0000313" key="3">
    <source>
        <dbReference type="Proteomes" id="UP001205843"/>
    </source>
</evidence>
<reference evidence="2" key="1">
    <citation type="submission" date="2022-03" db="EMBL/GenBank/DDBJ databases">
        <title>Genomic Encyclopedia of Type Strains, Phase III (KMG-III): the genomes of soil and plant-associated and newly described type strains.</title>
        <authorList>
            <person name="Whitman W."/>
        </authorList>
    </citation>
    <scope>NUCLEOTIDE SEQUENCE</scope>
    <source>
        <strain evidence="2">ANL 6-2</strain>
    </source>
</reference>
<dbReference type="RefSeq" id="WP_253477461.1">
    <property type="nucleotide sequence ID" value="NZ_JALJXV010000004.1"/>
</dbReference>
<evidence type="ECO:0000313" key="2">
    <source>
        <dbReference type="EMBL" id="MCP1674892.1"/>
    </source>
</evidence>
<evidence type="ECO:0000256" key="1">
    <source>
        <dbReference type="SAM" id="Phobius"/>
    </source>
</evidence>
<organism evidence="2 3">
    <name type="scientific">Natronocella acetinitrilica</name>
    <dbReference type="NCBI Taxonomy" id="414046"/>
    <lineage>
        <taxon>Bacteria</taxon>
        <taxon>Pseudomonadati</taxon>
        <taxon>Pseudomonadota</taxon>
        <taxon>Gammaproteobacteria</taxon>
        <taxon>Chromatiales</taxon>
        <taxon>Ectothiorhodospiraceae</taxon>
        <taxon>Natronocella</taxon>
    </lineage>
</organism>
<feature type="transmembrane region" description="Helical" evidence="1">
    <location>
        <begin position="12"/>
        <end position="32"/>
    </location>
</feature>
<accession>A0AAE3G6S3</accession>
<keyword evidence="1" id="KW-1133">Transmembrane helix</keyword>